<comment type="caution">
    <text evidence="1">The sequence shown here is derived from an EMBL/GenBank/DDBJ whole genome shotgun (WGS) entry which is preliminary data.</text>
</comment>
<protein>
    <submittedName>
        <fullName evidence="1">Uncharacterized protein</fullName>
    </submittedName>
</protein>
<proteinExistence type="predicted"/>
<gene>
    <name evidence="1" type="ORF">ENS06_01525</name>
</gene>
<sequence>MSHYLRIVAVIGVVLLGLCWSAPAQVMPVPAGQQGFDYPPTADPVVAADPSVARPFGVGPVAEGGTVVRLRVALPAFSVPVDLYIGIMAPALDPFHLYLVKPDGQLVIYETDLVAWKSGVTQPVDAFLFGDIPVSSLPPGQYHCYLMATPAVNLSAYYLWHTHFVIRDGAGGCGSYNGPRSFSMTLNHVAAVNMYGYEQEIRINGVVPFALLGDNTLSGSGTLQVSTQGGWPYAPGGSFSGSGTADENLSGRLFQDDKCQAVLEIVFDEQFHPFPVTYVVGGATFIVQYPLTQHNTYTLLFPVIDGATISGPPVFGGMRGSFTYVLHLNP</sequence>
<reference evidence="1" key="1">
    <citation type="journal article" date="2020" name="mSystems">
        <title>Genome- and Community-Level Interaction Insights into Carbon Utilization and Element Cycling Functions of Hydrothermarchaeota in Hydrothermal Sediment.</title>
        <authorList>
            <person name="Zhou Z."/>
            <person name="Liu Y."/>
            <person name="Xu W."/>
            <person name="Pan J."/>
            <person name="Luo Z.H."/>
            <person name="Li M."/>
        </authorList>
    </citation>
    <scope>NUCLEOTIDE SEQUENCE [LARGE SCALE GENOMIC DNA]</scope>
    <source>
        <strain evidence="1">SpSt-456</strain>
    </source>
</reference>
<accession>A0A831ZW14</accession>
<organism evidence="1">
    <name type="scientific">Desulfacinum infernum</name>
    <dbReference type="NCBI Taxonomy" id="35837"/>
    <lineage>
        <taxon>Bacteria</taxon>
        <taxon>Pseudomonadati</taxon>
        <taxon>Thermodesulfobacteriota</taxon>
        <taxon>Syntrophobacteria</taxon>
        <taxon>Syntrophobacterales</taxon>
        <taxon>Syntrophobacteraceae</taxon>
        <taxon>Desulfacinum</taxon>
    </lineage>
</organism>
<evidence type="ECO:0000313" key="1">
    <source>
        <dbReference type="EMBL" id="HFK95987.1"/>
    </source>
</evidence>
<name>A0A831ZW14_9BACT</name>
<dbReference type="AlphaFoldDB" id="A0A831ZW14"/>
<dbReference type="EMBL" id="DSTK01000008">
    <property type="protein sequence ID" value="HFK95987.1"/>
    <property type="molecule type" value="Genomic_DNA"/>
</dbReference>